<organism evidence="2 3">
    <name type="scientific">Caenorhabditis japonica</name>
    <dbReference type="NCBI Taxonomy" id="281687"/>
    <lineage>
        <taxon>Eukaryota</taxon>
        <taxon>Metazoa</taxon>
        <taxon>Ecdysozoa</taxon>
        <taxon>Nematoda</taxon>
        <taxon>Chromadorea</taxon>
        <taxon>Rhabditida</taxon>
        <taxon>Rhabditina</taxon>
        <taxon>Rhabditomorpha</taxon>
        <taxon>Rhabditoidea</taxon>
        <taxon>Rhabditidae</taxon>
        <taxon>Peloderinae</taxon>
        <taxon>Caenorhabditis</taxon>
    </lineage>
</organism>
<evidence type="ECO:0000313" key="3">
    <source>
        <dbReference type="Proteomes" id="UP000005237"/>
    </source>
</evidence>
<dbReference type="AlphaFoldDB" id="A0A8R1IQA0"/>
<keyword evidence="1" id="KW-0732">Signal</keyword>
<name>A0A8R1IQA0_CAEJA</name>
<feature type="signal peptide" evidence="1">
    <location>
        <begin position="1"/>
        <end position="33"/>
    </location>
</feature>
<evidence type="ECO:0000313" key="2">
    <source>
        <dbReference type="EnsemblMetazoa" id="CJA38656.1"/>
    </source>
</evidence>
<protein>
    <recommendedName>
        <fullName evidence="4">Secreted protein</fullName>
    </recommendedName>
</protein>
<reference evidence="3" key="1">
    <citation type="submission" date="2010-08" db="EMBL/GenBank/DDBJ databases">
        <authorList>
            <consortium name="Caenorhabditis japonica Sequencing Consortium"/>
            <person name="Wilson R.K."/>
        </authorList>
    </citation>
    <scope>NUCLEOTIDE SEQUENCE [LARGE SCALE GENOMIC DNA]</scope>
    <source>
        <strain evidence="3">DF5081</strain>
    </source>
</reference>
<accession>A0A8R1IQA0</accession>
<dbReference type="EnsemblMetazoa" id="CJA38656.1">
    <property type="protein sequence ID" value="CJA38656.1"/>
    <property type="gene ID" value="WBGene00214503"/>
</dbReference>
<evidence type="ECO:0008006" key="4">
    <source>
        <dbReference type="Google" id="ProtNLM"/>
    </source>
</evidence>
<feature type="chain" id="PRO_5035879742" description="Secreted protein" evidence="1">
    <location>
        <begin position="34"/>
        <end position="67"/>
    </location>
</feature>
<dbReference type="Proteomes" id="UP000005237">
    <property type="component" value="Unassembled WGS sequence"/>
</dbReference>
<proteinExistence type="predicted"/>
<evidence type="ECO:0000256" key="1">
    <source>
        <dbReference type="SAM" id="SignalP"/>
    </source>
</evidence>
<keyword evidence="3" id="KW-1185">Reference proteome</keyword>
<sequence length="67" mass="7466">MGSTTAGCSLLKTMTLIVCEGLCWLLLRQLCQGSQLPSRSSRSSDQQAVRFEHKCPCREQPCLFLMS</sequence>
<reference evidence="2" key="2">
    <citation type="submission" date="2022-06" db="UniProtKB">
        <authorList>
            <consortium name="EnsemblMetazoa"/>
        </authorList>
    </citation>
    <scope>IDENTIFICATION</scope>
    <source>
        <strain evidence="2">DF5081</strain>
    </source>
</reference>